<evidence type="ECO:0000313" key="1">
    <source>
        <dbReference type="EMBL" id="QOX64057.1"/>
    </source>
</evidence>
<dbReference type="Proteomes" id="UP000594014">
    <property type="component" value="Chromosome"/>
</dbReference>
<proteinExistence type="predicted"/>
<gene>
    <name evidence="1" type="ORF">FRZ06_12280</name>
</gene>
<organism evidence="1 2">
    <name type="scientific">Anoxybacterium hadale</name>
    <dbReference type="NCBI Taxonomy" id="3408580"/>
    <lineage>
        <taxon>Bacteria</taxon>
        <taxon>Bacillati</taxon>
        <taxon>Bacillota</taxon>
        <taxon>Clostridia</taxon>
        <taxon>Peptostreptococcales</taxon>
        <taxon>Anaerovoracaceae</taxon>
        <taxon>Anoxybacterium</taxon>
    </lineage>
</organism>
<dbReference type="EMBL" id="CP042469">
    <property type="protein sequence ID" value="QOX64057.1"/>
    <property type="molecule type" value="Genomic_DNA"/>
</dbReference>
<accession>A0ACD1AC09</accession>
<evidence type="ECO:0000313" key="2">
    <source>
        <dbReference type="Proteomes" id="UP000594014"/>
    </source>
</evidence>
<name>A0ACD1AC09_9FIRM</name>
<protein>
    <submittedName>
        <fullName evidence="1">Acetaldehyde dehydrogenase (Acetylating)</fullName>
        <ecNumber evidence="1">1.2.1.10</ecNumber>
    </submittedName>
</protein>
<keyword evidence="2" id="KW-1185">Reference proteome</keyword>
<dbReference type="EC" id="1.2.1.10" evidence="1"/>
<keyword evidence="1" id="KW-0560">Oxidoreductase</keyword>
<sequence>MELDRDLATLQEVRNLVNAAKKAQDILKTFSQEQVDRICLAIAEAGEKNACMLAEMAVSESGMGKYEDKCFKNYFASKILYDHIKDMKTVGIIRKDDVERIWEVAEPVGVIAGIVPTTNPTSTVIFKSMISLKTRNTIVFSPHPSAAACTKEAARIVHDAAVRAGAPEGCISCITMPSLEGTSELMKHRHVSMILATGGSALVKAAYSSGKPALGVGPGNVPAFVHRSANLAQAAEHIIMGKTFDNGTICASEQAIVAESCISDPLMEELKKRGGHFLTREETEKVSRVVILPSHGVNPKVVGKTPQFIAELAGISVPPSASVLIAHLDGVGPQWPLSYEKLSTVLGYYTVKDWHDGCERCIQLLELGGIGHSLAIHCSDMDVITEFVLKKPIFRILINTPAALGGVGATTNLAPSFTLGCGTWGGSSVSENVGPKHLLNIKRAAWHTGVPQLPPGFIKSLDSGNGFGSGSGSGEGADRESAPVGSPSSGGSYPGGGVVLNEKMLAEIIAQVLKSIKQ</sequence>
<reference evidence="1" key="1">
    <citation type="submission" date="2019-08" db="EMBL/GenBank/DDBJ databases">
        <title>Genome sequence of Clostridiales bacterium MT110.</title>
        <authorList>
            <person name="Cao J."/>
        </authorList>
    </citation>
    <scope>NUCLEOTIDE SEQUENCE</scope>
    <source>
        <strain evidence="1">MT110</strain>
    </source>
</reference>